<organism evidence="2">
    <name type="scientific">Pseudomonas solani</name>
    <dbReference type="NCBI Taxonomy" id="2731552"/>
    <lineage>
        <taxon>Bacteria</taxon>
        <taxon>Pseudomonadati</taxon>
        <taxon>Pseudomonadota</taxon>
        <taxon>Gammaproteobacteria</taxon>
        <taxon>Pseudomonadales</taxon>
        <taxon>Pseudomonadaceae</taxon>
        <taxon>Pseudomonas</taxon>
    </lineage>
</organism>
<dbReference type="AlphaFoldDB" id="A0AAU7Y5M7"/>
<dbReference type="Proteomes" id="UP001064896">
    <property type="component" value="Chromosome"/>
</dbReference>
<sequence>MLPVPPARTRRALPTSLLMGLLGLSLAGCSGLNNLSSQGYLYTRDSQPLQLSDEVQLRQGHMGLEFNPKPMWSADMRLHNERSDFSVSVPSEAYSGRSFFLASRESGLRYDIRAYWRESKEDRTERDSSESCTAPGFCSKSVRRLKCAGKTYRSGTDRYEKHLDDENCQEVLVTESGNFPDCPGTRPVRNRYQTYKLMVSLAFTNPASHQPPIAEFDGESQRKERLLETVALGACRAY</sequence>
<name>A0AAU7Y5M7_9PSED</name>
<protein>
    <recommendedName>
        <fullName evidence="4">Lipoprotein</fullName>
    </recommendedName>
</protein>
<reference evidence="1" key="1">
    <citation type="submission" date="2020-05" db="EMBL/GenBank/DDBJ databases">
        <title>Complete genome sequence of Pseudomonas sp. Sm006.</title>
        <authorList>
            <person name="Takeuchi K."/>
            <person name="Someya N."/>
        </authorList>
    </citation>
    <scope>NUCLEOTIDE SEQUENCE</scope>
    <source>
        <strain evidence="1">Sm006</strain>
    </source>
</reference>
<dbReference type="RefSeq" id="WP_043243066.1">
    <property type="nucleotide sequence ID" value="NZ_AP023081.1"/>
</dbReference>
<evidence type="ECO:0000313" key="3">
    <source>
        <dbReference type="Proteomes" id="UP001064896"/>
    </source>
</evidence>
<evidence type="ECO:0000313" key="1">
    <source>
        <dbReference type="EMBL" id="BCD85525.1"/>
    </source>
</evidence>
<dbReference type="EMBL" id="AP023081">
    <property type="protein sequence ID" value="BCD85525.1"/>
    <property type="molecule type" value="Genomic_DNA"/>
</dbReference>
<evidence type="ECO:0008006" key="4">
    <source>
        <dbReference type="Google" id="ProtNLM"/>
    </source>
</evidence>
<evidence type="ECO:0000313" key="2">
    <source>
        <dbReference type="EMBL" id="XBY64100.1"/>
    </source>
</evidence>
<reference evidence="2" key="2">
    <citation type="submission" date="2023-08" db="EMBL/GenBank/DDBJ databases">
        <title>Increased levels of nutrients transform a symbiont into a lethal pathobiont.</title>
        <authorList>
            <person name="Lachnit T."/>
            <person name="Ulrich L."/>
            <person name="Willmer F.M."/>
            <person name="Hasenbein T."/>
            <person name="Steiner L.X."/>
            <person name="Wolters M."/>
            <person name="Herbst E.M."/>
            <person name="Deines P."/>
        </authorList>
    </citation>
    <scope>NUCLEOTIDE SEQUENCE</scope>
    <source>
        <strain evidence="2">T3</strain>
    </source>
</reference>
<gene>
    <name evidence="2" type="ORF">ABS648_29965</name>
    <name evidence="1" type="ORF">PSm6_19320</name>
</gene>
<dbReference type="EMBL" id="CP158373">
    <property type="protein sequence ID" value="XBY64100.1"/>
    <property type="molecule type" value="Genomic_DNA"/>
</dbReference>
<proteinExistence type="predicted"/>
<keyword evidence="3" id="KW-1185">Reference proteome</keyword>
<accession>A0AAU7Y5M7</accession>